<evidence type="ECO:0000313" key="9">
    <source>
        <dbReference type="EMBL" id="PKY72403.1"/>
    </source>
</evidence>
<dbReference type="RefSeq" id="WP_024332388.1">
    <property type="nucleotide sequence ID" value="NZ_JASOXK010000005.1"/>
</dbReference>
<sequence>MTATAWIILFIAGIGAGLSKGLIPGASMIAVALAALVIPAKESVGVLLVILLFGDILALTFYRKDANWQILRKLMPVVVLGVILGTVFLRLASNAVVQYVIGVALILLTLMQLAVTYLPKKEALPASGSARRISGIFYGTLSGFTTMVANAGSPPLTLYLLSRHIDVRTFLGTSTWFFFLVNVIKTPFSVYAGVLSTNTFSYALPLIPAVAIGAVLGYYLAKRIDQKVFNILAYVVTLGGGVVLLLA</sequence>
<dbReference type="GeneID" id="35865919"/>
<dbReference type="STRING" id="33007.HMPREF3198_01088"/>
<feature type="transmembrane region" description="Helical" evidence="8">
    <location>
        <begin position="44"/>
        <end position="62"/>
    </location>
</feature>
<dbReference type="AlphaFoldDB" id="A0A2I1IMR7"/>
<feature type="transmembrane region" description="Helical" evidence="8">
    <location>
        <begin position="170"/>
        <end position="194"/>
    </location>
</feature>
<evidence type="ECO:0000256" key="1">
    <source>
        <dbReference type="ARBA" id="ARBA00004651"/>
    </source>
</evidence>
<keyword evidence="5 8" id="KW-0812">Transmembrane</keyword>
<protein>
    <recommendedName>
        <fullName evidence="8">Probable membrane transporter protein</fullName>
    </recommendedName>
</protein>
<evidence type="ECO:0000256" key="5">
    <source>
        <dbReference type="ARBA" id="ARBA00022692"/>
    </source>
</evidence>
<dbReference type="Pfam" id="PF01925">
    <property type="entry name" value="TauE"/>
    <property type="match status" value="1"/>
</dbReference>
<dbReference type="GO" id="GO:0005886">
    <property type="term" value="C:plasma membrane"/>
    <property type="evidence" value="ECO:0007669"/>
    <property type="project" value="UniProtKB-SubCell"/>
</dbReference>
<comment type="subcellular location">
    <subcellularLocation>
        <location evidence="1 8">Cell membrane</location>
        <topology evidence="1 8">Multi-pass membrane protein</topology>
    </subcellularLocation>
</comment>
<gene>
    <name evidence="9" type="ORF">CYJ19_06045</name>
</gene>
<accession>A0A2I1IMR7</accession>
<organism evidence="9 10">
    <name type="scientific">Winkia neuii</name>
    <dbReference type="NCBI Taxonomy" id="33007"/>
    <lineage>
        <taxon>Bacteria</taxon>
        <taxon>Bacillati</taxon>
        <taxon>Actinomycetota</taxon>
        <taxon>Actinomycetes</taxon>
        <taxon>Actinomycetales</taxon>
        <taxon>Actinomycetaceae</taxon>
        <taxon>Winkia</taxon>
    </lineage>
</organism>
<feature type="transmembrane region" description="Helical" evidence="8">
    <location>
        <begin position="74"/>
        <end position="93"/>
    </location>
</feature>
<name>A0A2I1IMR7_9ACTO</name>
<reference evidence="9 10" key="1">
    <citation type="submission" date="2017-12" db="EMBL/GenBank/DDBJ databases">
        <title>Phylogenetic diversity of female urinary microbiome.</title>
        <authorList>
            <person name="Thomas-White K."/>
            <person name="Wolfe A.J."/>
        </authorList>
    </citation>
    <scope>NUCLEOTIDE SEQUENCE [LARGE SCALE GENOMIC DNA]</scope>
    <source>
        <strain evidence="9 10">UMB0402</strain>
    </source>
</reference>
<dbReference type="InterPro" id="IPR052017">
    <property type="entry name" value="TSUP"/>
</dbReference>
<evidence type="ECO:0000256" key="3">
    <source>
        <dbReference type="ARBA" id="ARBA00022448"/>
    </source>
</evidence>
<dbReference type="PANTHER" id="PTHR30269:SF23">
    <property type="entry name" value="MEMBRANE TRANSPORTER PROTEIN YDHB-RELATED"/>
    <property type="match status" value="1"/>
</dbReference>
<comment type="caution">
    <text evidence="9">The sequence shown here is derived from an EMBL/GenBank/DDBJ whole genome shotgun (WGS) entry which is preliminary data.</text>
</comment>
<dbReference type="EMBL" id="PKKO01000003">
    <property type="protein sequence ID" value="PKY72403.1"/>
    <property type="molecule type" value="Genomic_DNA"/>
</dbReference>
<keyword evidence="6 8" id="KW-1133">Transmembrane helix</keyword>
<keyword evidence="4 8" id="KW-1003">Cell membrane</keyword>
<dbReference type="InterPro" id="IPR002781">
    <property type="entry name" value="TM_pro_TauE-like"/>
</dbReference>
<dbReference type="PANTHER" id="PTHR30269">
    <property type="entry name" value="TRANSMEMBRANE PROTEIN YFCA"/>
    <property type="match status" value="1"/>
</dbReference>
<keyword evidence="10" id="KW-1185">Reference proteome</keyword>
<evidence type="ECO:0000256" key="7">
    <source>
        <dbReference type="ARBA" id="ARBA00023136"/>
    </source>
</evidence>
<keyword evidence="3" id="KW-0813">Transport</keyword>
<evidence type="ECO:0000313" key="10">
    <source>
        <dbReference type="Proteomes" id="UP000235122"/>
    </source>
</evidence>
<comment type="similarity">
    <text evidence="2 8">Belongs to the 4-toluene sulfonate uptake permease (TSUP) (TC 2.A.102) family.</text>
</comment>
<evidence type="ECO:0000256" key="6">
    <source>
        <dbReference type="ARBA" id="ARBA00022989"/>
    </source>
</evidence>
<keyword evidence="7 8" id="KW-0472">Membrane</keyword>
<feature type="transmembrane region" description="Helical" evidence="8">
    <location>
        <begin position="200"/>
        <end position="221"/>
    </location>
</feature>
<feature type="transmembrane region" description="Helical" evidence="8">
    <location>
        <begin position="228"/>
        <end position="246"/>
    </location>
</feature>
<feature type="transmembrane region" description="Helical" evidence="8">
    <location>
        <begin position="99"/>
        <end position="118"/>
    </location>
</feature>
<proteinExistence type="inferred from homology"/>
<dbReference type="Proteomes" id="UP000235122">
    <property type="component" value="Unassembled WGS sequence"/>
</dbReference>
<evidence type="ECO:0000256" key="8">
    <source>
        <dbReference type="RuleBase" id="RU363041"/>
    </source>
</evidence>
<evidence type="ECO:0000256" key="4">
    <source>
        <dbReference type="ARBA" id="ARBA00022475"/>
    </source>
</evidence>
<evidence type="ECO:0000256" key="2">
    <source>
        <dbReference type="ARBA" id="ARBA00009142"/>
    </source>
</evidence>